<evidence type="ECO:0000313" key="3">
    <source>
        <dbReference type="EMBL" id="WIF99206.1"/>
    </source>
</evidence>
<keyword evidence="2" id="KW-0812">Transmembrane</keyword>
<feature type="region of interest" description="Disordered" evidence="1">
    <location>
        <begin position="1"/>
        <end position="27"/>
    </location>
</feature>
<evidence type="ECO:0000256" key="2">
    <source>
        <dbReference type="SAM" id="Phobius"/>
    </source>
</evidence>
<accession>A0ABY8V5S7</accession>
<gene>
    <name evidence="3" type="ORF">QNI29_05980</name>
</gene>
<feature type="transmembrane region" description="Helical" evidence="2">
    <location>
        <begin position="39"/>
        <end position="61"/>
    </location>
</feature>
<dbReference type="EMBL" id="CP126446">
    <property type="protein sequence ID" value="WIF99206.1"/>
    <property type="molecule type" value="Genomic_DNA"/>
</dbReference>
<organism evidence="3 4">
    <name type="scientific">Pontibacillus chungwhensis</name>
    <dbReference type="NCBI Taxonomy" id="265426"/>
    <lineage>
        <taxon>Bacteria</taxon>
        <taxon>Bacillati</taxon>
        <taxon>Bacillota</taxon>
        <taxon>Bacilli</taxon>
        <taxon>Bacillales</taxon>
        <taxon>Bacillaceae</taxon>
        <taxon>Pontibacillus</taxon>
    </lineage>
</organism>
<evidence type="ECO:0000256" key="1">
    <source>
        <dbReference type="SAM" id="MobiDB-lite"/>
    </source>
</evidence>
<dbReference type="Proteomes" id="UP001236652">
    <property type="component" value="Chromosome"/>
</dbReference>
<sequence>MNNRSDEENQSFNDVTEHNRTITGLNPKKSGRLPGPIKFIGIFLIGGFILMGILAFILNIITG</sequence>
<proteinExistence type="predicted"/>
<dbReference type="RefSeq" id="WP_231418177.1">
    <property type="nucleotide sequence ID" value="NZ_CP126446.1"/>
</dbReference>
<name>A0ABY8V5S7_9BACI</name>
<keyword evidence="4" id="KW-1185">Reference proteome</keyword>
<evidence type="ECO:0008006" key="5">
    <source>
        <dbReference type="Google" id="ProtNLM"/>
    </source>
</evidence>
<keyword evidence="2" id="KW-0472">Membrane</keyword>
<reference evidence="3 4" key="1">
    <citation type="submission" date="2023-05" db="EMBL/GenBank/DDBJ databases">
        <title>Comparative genomics reveals the evidence of polycyclic aromatic hydrocarbons degradation in moderately halophilic genus Pontibacillus.</title>
        <authorList>
            <person name="Yang H."/>
            <person name="Qian Z."/>
        </authorList>
    </citation>
    <scope>NUCLEOTIDE SEQUENCE [LARGE SCALE GENOMIC DNA]</scope>
    <source>
        <strain evidence="4">HN14</strain>
    </source>
</reference>
<protein>
    <recommendedName>
        <fullName evidence="5">Amino acid transporter</fullName>
    </recommendedName>
</protein>
<evidence type="ECO:0000313" key="4">
    <source>
        <dbReference type="Proteomes" id="UP001236652"/>
    </source>
</evidence>
<keyword evidence="2" id="KW-1133">Transmembrane helix</keyword>